<keyword evidence="3" id="KW-0862">Zinc</keyword>
<dbReference type="PANTHER" id="PTHR42742:SF3">
    <property type="entry name" value="FRUCTOKINASE"/>
    <property type="match status" value="1"/>
</dbReference>
<proteinExistence type="predicted"/>
<protein>
    <recommendedName>
        <fullName evidence="5">fructokinase</fullName>
        <ecNumber evidence="5">2.7.1.4</ecNumber>
    </recommendedName>
</protein>
<name>A0A934VX95_9BACT</name>
<dbReference type="GO" id="GO:0008865">
    <property type="term" value="F:fructokinase activity"/>
    <property type="evidence" value="ECO:0007669"/>
    <property type="project" value="UniProtKB-EC"/>
</dbReference>
<comment type="cofactor">
    <cofactor evidence="1">
        <name>Mg(2+)</name>
        <dbReference type="ChEBI" id="CHEBI:18420"/>
    </cofactor>
</comment>
<dbReference type="SUPFAM" id="SSF53067">
    <property type="entry name" value="Actin-like ATPase domain"/>
    <property type="match status" value="1"/>
</dbReference>
<dbReference type="GO" id="GO:0046872">
    <property type="term" value="F:metal ion binding"/>
    <property type="evidence" value="ECO:0007669"/>
    <property type="project" value="UniProtKB-KW"/>
</dbReference>
<dbReference type="InterPro" id="IPR043129">
    <property type="entry name" value="ATPase_NBD"/>
</dbReference>
<keyword evidence="2" id="KW-0479">Metal-binding</keyword>
<evidence type="ECO:0000256" key="1">
    <source>
        <dbReference type="ARBA" id="ARBA00001946"/>
    </source>
</evidence>
<dbReference type="CDD" id="cd24067">
    <property type="entry name" value="ASKHA_NBD_ROK_BsFRK-like"/>
    <property type="match status" value="1"/>
</dbReference>
<evidence type="ECO:0000313" key="7">
    <source>
        <dbReference type="EMBL" id="MBK1883598.1"/>
    </source>
</evidence>
<evidence type="ECO:0000256" key="3">
    <source>
        <dbReference type="ARBA" id="ARBA00022833"/>
    </source>
</evidence>
<dbReference type="PROSITE" id="PS01125">
    <property type="entry name" value="ROK"/>
    <property type="match status" value="1"/>
</dbReference>
<gene>
    <name evidence="7" type="ORF">JIN85_14340</name>
</gene>
<sequence length="287" mass="30236">MAVTKTLGAIELGGTKTVVAIGTSDGEVRKEERFPTTQPEETLQRAVDWLKNEGEFDHLGVASFGPIRVDPKADDFGTMLATPKAGWKGFPVAKFLSDAFSGIDVMLDTDVNAAALSESKLGAAKGFDDVVYITVGTGIGGGVLSGGRLIHGVIHPEFGHLKVPRSPGDDFVGCCPFHKDCLEGMASGPAIQQRWGIAGSDLPEDHPAWETEAWYLAHGILSLLAILSPSIVVLGGGVPQARGLHDRVNRILKDIAGGYFPILEADHPFVVPPALGQEAGIKGALLL</sequence>
<evidence type="ECO:0000256" key="2">
    <source>
        <dbReference type="ARBA" id="ARBA00022723"/>
    </source>
</evidence>
<evidence type="ECO:0000256" key="4">
    <source>
        <dbReference type="ARBA" id="ARBA00022842"/>
    </source>
</evidence>
<dbReference type="RefSeq" id="WP_200271903.1">
    <property type="nucleotide sequence ID" value="NZ_JAENIJ010000024.1"/>
</dbReference>
<comment type="catalytic activity">
    <reaction evidence="6">
        <text>D-fructose + ATP = D-fructose 6-phosphate + ADP + H(+)</text>
        <dbReference type="Rhea" id="RHEA:16125"/>
        <dbReference type="ChEBI" id="CHEBI:15378"/>
        <dbReference type="ChEBI" id="CHEBI:30616"/>
        <dbReference type="ChEBI" id="CHEBI:37721"/>
        <dbReference type="ChEBI" id="CHEBI:61527"/>
        <dbReference type="ChEBI" id="CHEBI:456216"/>
        <dbReference type="EC" id="2.7.1.4"/>
    </reaction>
</comment>
<evidence type="ECO:0000313" key="8">
    <source>
        <dbReference type="Proteomes" id="UP000603141"/>
    </source>
</evidence>
<dbReference type="EMBL" id="JAENIJ010000024">
    <property type="protein sequence ID" value="MBK1883598.1"/>
    <property type="molecule type" value="Genomic_DNA"/>
</dbReference>
<evidence type="ECO:0000256" key="6">
    <source>
        <dbReference type="ARBA" id="ARBA00048451"/>
    </source>
</evidence>
<accession>A0A934VX95</accession>
<dbReference type="InterPro" id="IPR051804">
    <property type="entry name" value="Carb_Metab_Reg_Kinase/Isom"/>
</dbReference>
<keyword evidence="8" id="KW-1185">Reference proteome</keyword>
<dbReference type="Gene3D" id="3.30.420.40">
    <property type="match status" value="2"/>
</dbReference>
<dbReference type="InterPro" id="IPR049874">
    <property type="entry name" value="ROK_cs"/>
</dbReference>
<dbReference type="InterPro" id="IPR000600">
    <property type="entry name" value="ROK"/>
</dbReference>
<organism evidence="7 8">
    <name type="scientific">Luteolibacter pohnpeiensis</name>
    <dbReference type="NCBI Taxonomy" id="454153"/>
    <lineage>
        <taxon>Bacteria</taxon>
        <taxon>Pseudomonadati</taxon>
        <taxon>Verrucomicrobiota</taxon>
        <taxon>Verrucomicrobiia</taxon>
        <taxon>Verrucomicrobiales</taxon>
        <taxon>Verrucomicrobiaceae</taxon>
        <taxon>Luteolibacter</taxon>
    </lineage>
</organism>
<evidence type="ECO:0000256" key="5">
    <source>
        <dbReference type="ARBA" id="ARBA00038887"/>
    </source>
</evidence>
<dbReference type="PANTHER" id="PTHR42742">
    <property type="entry name" value="TRANSCRIPTIONAL REPRESSOR MPRA"/>
    <property type="match status" value="1"/>
</dbReference>
<reference evidence="7" key="1">
    <citation type="submission" date="2021-01" db="EMBL/GenBank/DDBJ databases">
        <title>Modified the classification status of verrucomicrobia.</title>
        <authorList>
            <person name="Feng X."/>
        </authorList>
    </citation>
    <scope>NUCLEOTIDE SEQUENCE</scope>
    <source>
        <strain evidence="7">KCTC 22041</strain>
    </source>
</reference>
<dbReference type="Proteomes" id="UP000603141">
    <property type="component" value="Unassembled WGS sequence"/>
</dbReference>
<dbReference type="EC" id="2.7.1.4" evidence="5"/>
<dbReference type="Pfam" id="PF00480">
    <property type="entry name" value="ROK"/>
    <property type="match status" value="1"/>
</dbReference>
<comment type="caution">
    <text evidence="7">The sequence shown here is derived from an EMBL/GenBank/DDBJ whole genome shotgun (WGS) entry which is preliminary data.</text>
</comment>
<keyword evidence="4" id="KW-0460">Magnesium</keyword>
<dbReference type="AlphaFoldDB" id="A0A934VX95"/>